<dbReference type="RefSeq" id="WP_188166198.1">
    <property type="nucleotide sequence ID" value="NZ_JACVVX010000007.1"/>
</dbReference>
<dbReference type="GO" id="GO:0003700">
    <property type="term" value="F:DNA-binding transcription factor activity"/>
    <property type="evidence" value="ECO:0007669"/>
    <property type="project" value="InterPro"/>
</dbReference>
<dbReference type="CDD" id="cd07377">
    <property type="entry name" value="WHTH_GntR"/>
    <property type="match status" value="1"/>
</dbReference>
<evidence type="ECO:0000256" key="2">
    <source>
        <dbReference type="ARBA" id="ARBA00023125"/>
    </source>
</evidence>
<dbReference type="PROSITE" id="PS50949">
    <property type="entry name" value="HTH_GNTR"/>
    <property type="match status" value="1"/>
</dbReference>
<reference evidence="5" key="1">
    <citation type="submission" date="2020-09" db="EMBL/GenBank/DDBJ databases">
        <title>Genome seq and assembly of Tianweitania sp.</title>
        <authorList>
            <person name="Chhetri G."/>
        </authorList>
    </citation>
    <scope>NUCLEOTIDE SEQUENCE</scope>
    <source>
        <strain evidence="5">Rool2</strain>
    </source>
</reference>
<evidence type="ECO:0000256" key="1">
    <source>
        <dbReference type="ARBA" id="ARBA00023015"/>
    </source>
</evidence>
<dbReference type="Gene3D" id="1.10.10.10">
    <property type="entry name" value="Winged helix-like DNA-binding domain superfamily/Winged helix DNA-binding domain"/>
    <property type="match status" value="1"/>
</dbReference>
<comment type="caution">
    <text evidence="5">The sequence shown here is derived from an EMBL/GenBank/DDBJ whole genome shotgun (WGS) entry which is preliminary data.</text>
</comment>
<dbReference type="InterPro" id="IPR036390">
    <property type="entry name" value="WH_DNA-bd_sf"/>
</dbReference>
<dbReference type="PANTHER" id="PTHR43537">
    <property type="entry name" value="TRANSCRIPTIONAL REGULATOR, GNTR FAMILY"/>
    <property type="match status" value="1"/>
</dbReference>
<dbReference type="GO" id="GO:0003677">
    <property type="term" value="F:DNA binding"/>
    <property type="evidence" value="ECO:0007669"/>
    <property type="project" value="UniProtKB-KW"/>
</dbReference>
<evidence type="ECO:0000313" key="6">
    <source>
        <dbReference type="Proteomes" id="UP000643405"/>
    </source>
</evidence>
<dbReference type="InterPro" id="IPR036388">
    <property type="entry name" value="WH-like_DNA-bd_sf"/>
</dbReference>
<dbReference type="SMART" id="SM00895">
    <property type="entry name" value="FCD"/>
    <property type="match status" value="1"/>
</dbReference>
<dbReference type="Pfam" id="PF07729">
    <property type="entry name" value="FCD"/>
    <property type="match status" value="1"/>
</dbReference>
<keyword evidence="1" id="KW-0805">Transcription regulation</keyword>
<dbReference type="EMBL" id="JACVVX010000007">
    <property type="protein sequence ID" value="MBD0416755.1"/>
    <property type="molecule type" value="Genomic_DNA"/>
</dbReference>
<dbReference type="Pfam" id="PF00392">
    <property type="entry name" value="GntR"/>
    <property type="match status" value="1"/>
</dbReference>
<dbReference type="SMART" id="SM00345">
    <property type="entry name" value="HTH_GNTR"/>
    <property type="match status" value="1"/>
</dbReference>
<keyword evidence="3" id="KW-0804">Transcription</keyword>
<sequence length="226" mass="24897">MTTSLSTLTESISLVNRVAEAIRGAIMSGEIAPGERLSVPDLARRLGVSRTPAREALLILERDGLVESRPRLGVVVLSGNEQNLQQLFELREALDGLTARLAARSMTSAERGSLESIIVYHEEAVARQDIDGHIAQDIAFHAALREGSRNLYLSQSITQIERQIMVLMRKLSSAPRAMSDGVIRDHRLIASAVERGDEDAAEAAARRHVRNVWAFYQTSLDHIRAP</sequence>
<dbReference type="PANTHER" id="PTHR43537:SF49">
    <property type="entry name" value="TRANSCRIPTIONAL REGULATORY PROTEIN"/>
    <property type="match status" value="1"/>
</dbReference>
<name>A0A8J6U5Q9_9HYPH</name>
<keyword evidence="6" id="KW-1185">Reference proteome</keyword>
<dbReference type="Proteomes" id="UP000643405">
    <property type="component" value="Unassembled WGS sequence"/>
</dbReference>
<dbReference type="AlphaFoldDB" id="A0A8J6U5Q9"/>
<evidence type="ECO:0000259" key="4">
    <source>
        <dbReference type="PROSITE" id="PS50949"/>
    </source>
</evidence>
<protein>
    <submittedName>
        <fullName evidence="5">GntR family transcriptional regulator</fullName>
    </submittedName>
</protein>
<gene>
    <name evidence="5" type="ORF">ICI42_19050</name>
</gene>
<evidence type="ECO:0000256" key="3">
    <source>
        <dbReference type="ARBA" id="ARBA00023163"/>
    </source>
</evidence>
<dbReference type="InterPro" id="IPR000524">
    <property type="entry name" value="Tscrpt_reg_HTH_GntR"/>
</dbReference>
<accession>A0A8J6U5Q9</accession>
<feature type="domain" description="HTH gntR-type" evidence="4">
    <location>
        <begin position="12"/>
        <end position="79"/>
    </location>
</feature>
<dbReference type="Gene3D" id="1.20.120.530">
    <property type="entry name" value="GntR ligand-binding domain-like"/>
    <property type="match status" value="1"/>
</dbReference>
<keyword evidence="2" id="KW-0238">DNA-binding</keyword>
<organism evidence="5 6">
    <name type="scientific">Oryzicola mucosus</name>
    <dbReference type="NCBI Taxonomy" id="2767425"/>
    <lineage>
        <taxon>Bacteria</taxon>
        <taxon>Pseudomonadati</taxon>
        <taxon>Pseudomonadota</taxon>
        <taxon>Alphaproteobacteria</taxon>
        <taxon>Hyphomicrobiales</taxon>
        <taxon>Phyllobacteriaceae</taxon>
        <taxon>Oryzicola</taxon>
    </lineage>
</organism>
<dbReference type="SUPFAM" id="SSF46785">
    <property type="entry name" value="Winged helix' DNA-binding domain"/>
    <property type="match status" value="1"/>
</dbReference>
<dbReference type="SUPFAM" id="SSF48008">
    <property type="entry name" value="GntR ligand-binding domain-like"/>
    <property type="match status" value="1"/>
</dbReference>
<dbReference type="InterPro" id="IPR008920">
    <property type="entry name" value="TF_FadR/GntR_C"/>
</dbReference>
<evidence type="ECO:0000313" key="5">
    <source>
        <dbReference type="EMBL" id="MBD0416755.1"/>
    </source>
</evidence>
<dbReference type="InterPro" id="IPR011711">
    <property type="entry name" value="GntR_C"/>
</dbReference>
<proteinExistence type="predicted"/>